<dbReference type="Proteomes" id="UP000010433">
    <property type="component" value="Unassembled WGS sequence"/>
</dbReference>
<accession>L1NEN2</accession>
<dbReference type="STRING" id="1127699.HMPREF9151_00947"/>
<name>L1NEN2_9BACT</name>
<dbReference type="PATRIC" id="fig|1127699.3.peg.871"/>
<dbReference type="EMBL" id="AMEP01000064">
    <property type="protein sequence ID" value="EKY01808.1"/>
    <property type="molecule type" value="Genomic_DNA"/>
</dbReference>
<proteinExistence type="predicted"/>
<sequence>MWRLHLFTLSPFHPFTFKRSYFFILYPRKNEMRGTFIAKKT</sequence>
<keyword evidence="2" id="KW-1185">Reference proteome</keyword>
<dbReference type="AlphaFoldDB" id="L1NEN2"/>
<gene>
    <name evidence="1" type="ORF">HMPREF9151_00947</name>
</gene>
<reference evidence="1 2" key="1">
    <citation type="submission" date="2012-05" db="EMBL/GenBank/DDBJ databases">
        <authorList>
            <person name="Weinstock G."/>
            <person name="Sodergren E."/>
            <person name="Lobos E.A."/>
            <person name="Fulton L."/>
            <person name="Fulton R."/>
            <person name="Courtney L."/>
            <person name="Fronick C."/>
            <person name="O'Laughlin M."/>
            <person name="Godfrey J."/>
            <person name="Wilson R.M."/>
            <person name="Miner T."/>
            <person name="Farmer C."/>
            <person name="Delehaunty K."/>
            <person name="Cordes M."/>
            <person name="Minx P."/>
            <person name="Tomlinson C."/>
            <person name="Chen J."/>
            <person name="Wollam A."/>
            <person name="Pepin K.H."/>
            <person name="Bhonagiri V."/>
            <person name="Zhang X."/>
            <person name="Suruliraj S."/>
            <person name="Warren W."/>
            <person name="Mitreva M."/>
            <person name="Mardis E.R."/>
            <person name="Wilson R.K."/>
        </authorList>
    </citation>
    <scope>NUCLEOTIDE SEQUENCE [LARGE SCALE GENOMIC DNA]</scope>
    <source>
        <strain evidence="1 2">F0055</strain>
    </source>
</reference>
<comment type="caution">
    <text evidence="1">The sequence shown here is derived from an EMBL/GenBank/DDBJ whole genome shotgun (WGS) entry which is preliminary data.</text>
</comment>
<evidence type="ECO:0000313" key="1">
    <source>
        <dbReference type="EMBL" id="EKY01808.1"/>
    </source>
</evidence>
<evidence type="ECO:0000313" key="2">
    <source>
        <dbReference type="Proteomes" id="UP000010433"/>
    </source>
</evidence>
<dbReference type="HOGENOM" id="CLU_3274719_0_0_10"/>
<organism evidence="1 2">
    <name type="scientific">Hoylesella saccharolytica F0055</name>
    <dbReference type="NCBI Taxonomy" id="1127699"/>
    <lineage>
        <taxon>Bacteria</taxon>
        <taxon>Pseudomonadati</taxon>
        <taxon>Bacteroidota</taxon>
        <taxon>Bacteroidia</taxon>
        <taxon>Bacteroidales</taxon>
        <taxon>Prevotellaceae</taxon>
        <taxon>Hoylesella</taxon>
    </lineage>
</organism>
<protein>
    <submittedName>
        <fullName evidence="1">Uncharacterized protein</fullName>
    </submittedName>
</protein>